<keyword evidence="5" id="KW-0443">Lipid metabolism</keyword>
<dbReference type="InterPro" id="IPR029063">
    <property type="entry name" value="SAM-dependent_MTases_sf"/>
</dbReference>
<keyword evidence="4" id="KW-0949">S-adenosyl-L-methionine</keyword>
<proteinExistence type="inferred from homology"/>
<sequence>MLNNPAMSQKNGVARQIAPLFREDLPIALRAYDGSQAGDPNSSESIEIKSPLALRYILSAPGDLGLARAYITGQLEVGGNLHQALITMRDYIKRPFPRTALMSIATTVGVKSFIRPDLPPEEAPPRWKRGLLHSLNRDRSAIQHHYDVSNDFYSLVLGPTMVYSCALFRQNGPATSLDDAQTAKIDLICRKLDLRPNMKLLDVGCGWGTLAMHAAKEYGVRAVGVTLSKAQQELAQSRIAAAGLSDRVEIRIQDYRQVQENDFQAISSVGMSEHVGDSKLEGYFETLRKRIVDDGRLLNHCITRPNGEMKARTGAFIDRYIFPDGELSGANRVSEAFHNSGFELRHTENLREHYALTLSRWCENLSENWDEAVSKVGVRRARLWNLYMTLSQIGFEANNIQVHQFLGEALSPAGASAFPLTPNW</sequence>
<comment type="similarity">
    <text evidence="1">Belongs to the CFA/CMAS family.</text>
</comment>
<protein>
    <submittedName>
        <fullName evidence="6">Cyclopropane-fatty-acyl-phospholipid synthase</fullName>
        <ecNumber evidence="6">2.1.1.79</ecNumber>
    </submittedName>
</protein>
<dbReference type="PANTHER" id="PTHR43667:SF1">
    <property type="entry name" value="CYCLOPROPANE-FATTY-ACYL-PHOSPHOLIPID SYNTHASE"/>
    <property type="match status" value="1"/>
</dbReference>
<evidence type="ECO:0000256" key="3">
    <source>
        <dbReference type="ARBA" id="ARBA00022679"/>
    </source>
</evidence>
<dbReference type="PIRSF" id="PIRSF003085">
    <property type="entry name" value="CMAS"/>
    <property type="match status" value="1"/>
</dbReference>
<dbReference type="PANTHER" id="PTHR43667">
    <property type="entry name" value="CYCLOPROPANE-FATTY-ACYL-PHOSPHOLIPID SYNTHASE"/>
    <property type="match status" value="1"/>
</dbReference>
<dbReference type="CDD" id="cd02440">
    <property type="entry name" value="AdoMet_MTases"/>
    <property type="match status" value="1"/>
</dbReference>
<dbReference type="GO" id="GO:0008610">
    <property type="term" value="P:lipid biosynthetic process"/>
    <property type="evidence" value="ECO:0007669"/>
    <property type="project" value="InterPro"/>
</dbReference>
<dbReference type="Pfam" id="PF02353">
    <property type="entry name" value="CMAS"/>
    <property type="match status" value="1"/>
</dbReference>
<keyword evidence="3 6" id="KW-0808">Transferase</keyword>
<dbReference type="AlphaFoldDB" id="A0A1J5QNG1"/>
<dbReference type="GO" id="GO:0008825">
    <property type="term" value="F:cyclopropane-fatty-acyl-phospholipid synthase activity"/>
    <property type="evidence" value="ECO:0007669"/>
    <property type="project" value="UniProtKB-EC"/>
</dbReference>
<gene>
    <name evidence="6" type="primary">cfa_13</name>
    <name evidence="6" type="ORF">GALL_392410</name>
</gene>
<reference evidence="6" key="1">
    <citation type="submission" date="2016-10" db="EMBL/GenBank/DDBJ databases">
        <title>Sequence of Gallionella enrichment culture.</title>
        <authorList>
            <person name="Poehlein A."/>
            <person name="Muehling M."/>
            <person name="Daniel R."/>
        </authorList>
    </citation>
    <scope>NUCLEOTIDE SEQUENCE</scope>
</reference>
<dbReference type="InterPro" id="IPR050723">
    <property type="entry name" value="CFA/CMAS"/>
</dbReference>
<dbReference type="InterPro" id="IPR003333">
    <property type="entry name" value="CMAS"/>
</dbReference>
<dbReference type="SUPFAM" id="SSF53335">
    <property type="entry name" value="S-adenosyl-L-methionine-dependent methyltransferases"/>
    <property type="match status" value="1"/>
</dbReference>
<dbReference type="Gene3D" id="3.40.50.150">
    <property type="entry name" value="Vaccinia Virus protein VP39"/>
    <property type="match status" value="1"/>
</dbReference>
<name>A0A1J5QNG1_9ZZZZ</name>
<dbReference type="EC" id="2.1.1.79" evidence="6"/>
<accession>A0A1J5QNG1</accession>
<dbReference type="EMBL" id="MLJW01001286">
    <property type="protein sequence ID" value="OIQ79035.1"/>
    <property type="molecule type" value="Genomic_DNA"/>
</dbReference>
<evidence type="ECO:0000313" key="6">
    <source>
        <dbReference type="EMBL" id="OIQ79035.1"/>
    </source>
</evidence>
<evidence type="ECO:0000256" key="4">
    <source>
        <dbReference type="ARBA" id="ARBA00022691"/>
    </source>
</evidence>
<dbReference type="GO" id="GO:0032259">
    <property type="term" value="P:methylation"/>
    <property type="evidence" value="ECO:0007669"/>
    <property type="project" value="UniProtKB-KW"/>
</dbReference>
<keyword evidence="2 6" id="KW-0489">Methyltransferase</keyword>
<comment type="caution">
    <text evidence="6">The sequence shown here is derived from an EMBL/GenBank/DDBJ whole genome shotgun (WGS) entry which is preliminary data.</text>
</comment>
<evidence type="ECO:0000256" key="1">
    <source>
        <dbReference type="ARBA" id="ARBA00010815"/>
    </source>
</evidence>
<evidence type="ECO:0000256" key="5">
    <source>
        <dbReference type="ARBA" id="ARBA00023098"/>
    </source>
</evidence>
<evidence type="ECO:0000256" key="2">
    <source>
        <dbReference type="ARBA" id="ARBA00022603"/>
    </source>
</evidence>
<organism evidence="6">
    <name type="scientific">mine drainage metagenome</name>
    <dbReference type="NCBI Taxonomy" id="410659"/>
    <lineage>
        <taxon>unclassified sequences</taxon>
        <taxon>metagenomes</taxon>
        <taxon>ecological metagenomes</taxon>
    </lineage>
</organism>